<proteinExistence type="predicted"/>
<gene>
    <name evidence="3" type="ORF">SAMN06295960_4264</name>
</gene>
<feature type="transmembrane region" description="Helical" evidence="1">
    <location>
        <begin position="454"/>
        <end position="472"/>
    </location>
</feature>
<reference evidence="3 4" key="1">
    <citation type="submission" date="2017-04" db="EMBL/GenBank/DDBJ databases">
        <authorList>
            <person name="Afonso C.L."/>
            <person name="Miller P.J."/>
            <person name="Scott M.A."/>
            <person name="Spackman E."/>
            <person name="Goraichik I."/>
            <person name="Dimitrov K.M."/>
            <person name="Suarez D.L."/>
            <person name="Swayne D.E."/>
        </authorList>
    </citation>
    <scope>NUCLEOTIDE SEQUENCE [LARGE SCALE GENOMIC DNA]</scope>
    <source>
        <strain evidence="3 4">11</strain>
    </source>
</reference>
<dbReference type="GO" id="GO:0004175">
    <property type="term" value="F:endopeptidase activity"/>
    <property type="evidence" value="ECO:0007669"/>
    <property type="project" value="UniProtKB-ARBA"/>
</dbReference>
<feature type="domain" description="CAAX prenyl protease 2/Lysostaphin resistance protein A-like" evidence="2">
    <location>
        <begin position="421"/>
        <end position="512"/>
    </location>
</feature>
<dbReference type="GO" id="GO:0080120">
    <property type="term" value="P:CAAX-box protein maturation"/>
    <property type="evidence" value="ECO:0007669"/>
    <property type="project" value="UniProtKB-ARBA"/>
</dbReference>
<protein>
    <submittedName>
        <fullName evidence="3">Membrane protease YdiL, CAAX protease family</fullName>
    </submittedName>
</protein>
<feature type="transmembrane region" description="Helical" evidence="1">
    <location>
        <begin position="382"/>
        <end position="403"/>
    </location>
</feature>
<feature type="transmembrane region" description="Helical" evidence="1">
    <location>
        <begin position="323"/>
        <end position="346"/>
    </location>
</feature>
<evidence type="ECO:0000259" key="2">
    <source>
        <dbReference type="Pfam" id="PF02517"/>
    </source>
</evidence>
<dbReference type="Proteomes" id="UP000193834">
    <property type="component" value="Unassembled WGS sequence"/>
</dbReference>
<dbReference type="EMBL" id="FXAZ01000007">
    <property type="protein sequence ID" value="SMG56786.1"/>
    <property type="molecule type" value="Genomic_DNA"/>
</dbReference>
<evidence type="ECO:0000313" key="4">
    <source>
        <dbReference type="Proteomes" id="UP000193834"/>
    </source>
</evidence>
<feature type="transmembrane region" description="Helical" evidence="1">
    <location>
        <begin position="20"/>
        <end position="39"/>
    </location>
</feature>
<sequence length="563" mass="63541">MISDHDSRNRPTRWGKGLPIAAAIGFLLFLILQIVIPMTQANTESEAKPLLDKQEAAAKASDAYHQLMGKSGKETPAITQAESNHIEHKVIYYTHELLSGYISKEKLQASYKPWEKIAPYDVYRVFIDHGEAARSNTSIDIHMTTGQMVGYRSEPSQPLQAASSMSTEERLRRSDEAVQMLGYDLVQVVREPQSEESVQDIRYRVPAAIMGKASLHIIVKWSQDQLASVTSDWSIPEDYVMLMEKQDRTANAIETYGYMVVSLLFGLISFILSLVYRKKIRFRSVTMWVLTTISCVISILHVLNAIPSAAMLSLSRAVSFDRLLFPILLQMAITFIQGGVTLYFSLVTGKWLWQRSPYPALMPTWSDAGFGDRLVKAFWRGLAFAGILLGLQSIIFTALEFSVQAWSSTDAENSPLNLSIPAFFPLVAWVAAISEETFFRLFGVGLLRKLVNNTWIAAILPTFVWAAGHVTYPIYPYYSRPIELMILGFLFVWIMVRYDFWTALFAHLMLDTLLMVISYLLEGSLEGIMIGAIYLFLPIVLVYAIRHFKNNKNNGGANLQPRI</sequence>
<organism evidence="3 4">
    <name type="scientific">Paenibacillus aquistagni</name>
    <dbReference type="NCBI Taxonomy" id="1852522"/>
    <lineage>
        <taxon>Bacteria</taxon>
        <taxon>Bacillati</taxon>
        <taxon>Bacillota</taxon>
        <taxon>Bacilli</taxon>
        <taxon>Bacillales</taxon>
        <taxon>Paenibacillaceae</taxon>
        <taxon>Paenibacillus</taxon>
    </lineage>
</organism>
<dbReference type="AlphaFoldDB" id="A0A1X7LS89"/>
<evidence type="ECO:0000313" key="3">
    <source>
        <dbReference type="EMBL" id="SMG56786.1"/>
    </source>
</evidence>
<evidence type="ECO:0000256" key="1">
    <source>
        <dbReference type="SAM" id="Phobius"/>
    </source>
</evidence>
<name>A0A1X7LS89_9BACL</name>
<keyword evidence="1" id="KW-0472">Membrane</keyword>
<feature type="transmembrane region" description="Helical" evidence="1">
    <location>
        <begin position="288"/>
        <end position="311"/>
    </location>
</feature>
<dbReference type="GO" id="GO:0006508">
    <property type="term" value="P:proteolysis"/>
    <property type="evidence" value="ECO:0007669"/>
    <property type="project" value="UniProtKB-KW"/>
</dbReference>
<keyword evidence="3" id="KW-0645">Protease</keyword>
<feature type="transmembrane region" description="Helical" evidence="1">
    <location>
        <begin position="527"/>
        <end position="545"/>
    </location>
</feature>
<dbReference type="Pfam" id="PF02517">
    <property type="entry name" value="Rce1-like"/>
    <property type="match status" value="1"/>
</dbReference>
<dbReference type="InterPro" id="IPR003675">
    <property type="entry name" value="Rce1/LyrA-like_dom"/>
</dbReference>
<keyword evidence="4" id="KW-1185">Reference proteome</keyword>
<keyword evidence="1" id="KW-1133">Transmembrane helix</keyword>
<dbReference type="OrthoDB" id="2675631at2"/>
<keyword evidence="1" id="KW-0812">Transmembrane</keyword>
<accession>A0A1X7LS89</accession>
<keyword evidence="3" id="KW-0378">Hydrolase</keyword>
<feature type="transmembrane region" description="Helical" evidence="1">
    <location>
        <begin position="256"/>
        <end position="276"/>
    </location>
</feature>
<dbReference type="RefSeq" id="WP_085497784.1">
    <property type="nucleotide sequence ID" value="NZ_FXAZ01000007.1"/>
</dbReference>